<comment type="caution">
    <text evidence="2">The sequence shown here is derived from an EMBL/GenBank/DDBJ whole genome shotgun (WGS) entry which is preliminary data.</text>
</comment>
<organism evidence="2 3">
    <name type="scientific">Popillia japonica</name>
    <name type="common">Japanese beetle</name>
    <dbReference type="NCBI Taxonomy" id="7064"/>
    <lineage>
        <taxon>Eukaryota</taxon>
        <taxon>Metazoa</taxon>
        <taxon>Ecdysozoa</taxon>
        <taxon>Arthropoda</taxon>
        <taxon>Hexapoda</taxon>
        <taxon>Insecta</taxon>
        <taxon>Pterygota</taxon>
        <taxon>Neoptera</taxon>
        <taxon>Endopterygota</taxon>
        <taxon>Coleoptera</taxon>
        <taxon>Polyphaga</taxon>
        <taxon>Scarabaeiformia</taxon>
        <taxon>Scarabaeidae</taxon>
        <taxon>Rutelinae</taxon>
        <taxon>Popillia</taxon>
    </lineage>
</organism>
<name>A0AAW1MV50_POPJA</name>
<feature type="compositionally biased region" description="Polar residues" evidence="1">
    <location>
        <begin position="110"/>
        <end position="120"/>
    </location>
</feature>
<keyword evidence="3" id="KW-1185">Reference proteome</keyword>
<proteinExistence type="predicted"/>
<evidence type="ECO:0000313" key="2">
    <source>
        <dbReference type="EMBL" id="KAK9752220.1"/>
    </source>
</evidence>
<dbReference type="Proteomes" id="UP001458880">
    <property type="component" value="Unassembled WGS sequence"/>
</dbReference>
<feature type="region of interest" description="Disordered" evidence="1">
    <location>
        <begin position="96"/>
        <end position="120"/>
    </location>
</feature>
<dbReference type="EMBL" id="JASPKY010000022">
    <property type="protein sequence ID" value="KAK9752220.1"/>
    <property type="molecule type" value="Genomic_DNA"/>
</dbReference>
<dbReference type="AlphaFoldDB" id="A0AAW1MV50"/>
<evidence type="ECO:0000313" key="3">
    <source>
        <dbReference type="Proteomes" id="UP001458880"/>
    </source>
</evidence>
<sequence length="120" mass="13656">MKNKTRKAILNFPVRDDENFAVPRLYDPLYGEEQQAKKLRSQKGFLTTVSEEPPKTTNFARVAQRDIIVSGLSRKSSTKPISQTVYVTVARSKPELPRGTSSLVDYLENPQPNRFPKQSM</sequence>
<evidence type="ECO:0000256" key="1">
    <source>
        <dbReference type="SAM" id="MobiDB-lite"/>
    </source>
</evidence>
<accession>A0AAW1MV50</accession>
<protein>
    <submittedName>
        <fullName evidence="2">Uncharacterized protein</fullName>
    </submittedName>
</protein>
<gene>
    <name evidence="2" type="ORF">QE152_g4375</name>
</gene>
<reference evidence="2 3" key="1">
    <citation type="journal article" date="2024" name="BMC Genomics">
        <title>De novo assembly and annotation of Popillia japonica's genome with initial clues to its potential as an invasive pest.</title>
        <authorList>
            <person name="Cucini C."/>
            <person name="Boschi S."/>
            <person name="Funari R."/>
            <person name="Cardaioli E."/>
            <person name="Iannotti N."/>
            <person name="Marturano G."/>
            <person name="Paoli F."/>
            <person name="Bruttini M."/>
            <person name="Carapelli A."/>
            <person name="Frati F."/>
            <person name="Nardi F."/>
        </authorList>
    </citation>
    <scope>NUCLEOTIDE SEQUENCE [LARGE SCALE GENOMIC DNA]</scope>
    <source>
        <strain evidence="2">DMR45628</strain>
    </source>
</reference>